<gene>
    <name evidence="1" type="ORF">BDN70DRAFT_675222</name>
</gene>
<evidence type="ECO:0000313" key="1">
    <source>
        <dbReference type="EMBL" id="KAF9485126.1"/>
    </source>
</evidence>
<proteinExistence type="predicted"/>
<keyword evidence="2" id="KW-1185">Reference proteome</keyword>
<comment type="caution">
    <text evidence="1">The sequence shown here is derived from an EMBL/GenBank/DDBJ whole genome shotgun (WGS) entry which is preliminary data.</text>
</comment>
<accession>A0A9P5ZCW4</accession>
<dbReference type="EMBL" id="MU155137">
    <property type="protein sequence ID" value="KAF9485126.1"/>
    <property type="molecule type" value="Genomic_DNA"/>
</dbReference>
<name>A0A9P5ZCW4_9AGAR</name>
<organism evidence="1 2">
    <name type="scientific">Pholiota conissans</name>
    <dbReference type="NCBI Taxonomy" id="109636"/>
    <lineage>
        <taxon>Eukaryota</taxon>
        <taxon>Fungi</taxon>
        <taxon>Dikarya</taxon>
        <taxon>Basidiomycota</taxon>
        <taxon>Agaricomycotina</taxon>
        <taxon>Agaricomycetes</taxon>
        <taxon>Agaricomycetidae</taxon>
        <taxon>Agaricales</taxon>
        <taxon>Agaricineae</taxon>
        <taxon>Strophariaceae</taxon>
        <taxon>Pholiota</taxon>
    </lineage>
</organism>
<sequence>MLILLTLSRNSSQIARQENATTILCITLCLPQVSTPDVSDMKTQYNMEMAIIEKKVANVQSECFGDIQGGITDRVAQRIINSEQWVEQRIADSKQWVEQRIADSEHRVEQRVAQRIADSKQSIEQSILERVELHNLSR</sequence>
<dbReference type="Proteomes" id="UP000807469">
    <property type="component" value="Unassembled WGS sequence"/>
</dbReference>
<dbReference type="AlphaFoldDB" id="A0A9P5ZCW4"/>
<protein>
    <submittedName>
        <fullName evidence="1">Uncharacterized protein</fullName>
    </submittedName>
</protein>
<reference evidence="1" key="1">
    <citation type="submission" date="2020-11" db="EMBL/GenBank/DDBJ databases">
        <authorList>
            <consortium name="DOE Joint Genome Institute"/>
            <person name="Ahrendt S."/>
            <person name="Riley R."/>
            <person name="Andreopoulos W."/>
            <person name="Labutti K."/>
            <person name="Pangilinan J."/>
            <person name="Ruiz-Duenas F.J."/>
            <person name="Barrasa J.M."/>
            <person name="Sanchez-Garcia M."/>
            <person name="Camarero S."/>
            <person name="Miyauchi S."/>
            <person name="Serrano A."/>
            <person name="Linde D."/>
            <person name="Babiker R."/>
            <person name="Drula E."/>
            <person name="Ayuso-Fernandez I."/>
            <person name="Pacheco R."/>
            <person name="Padilla G."/>
            <person name="Ferreira P."/>
            <person name="Barriuso J."/>
            <person name="Kellner H."/>
            <person name="Castanera R."/>
            <person name="Alfaro M."/>
            <person name="Ramirez L."/>
            <person name="Pisabarro A.G."/>
            <person name="Kuo A."/>
            <person name="Tritt A."/>
            <person name="Lipzen A."/>
            <person name="He G."/>
            <person name="Yan M."/>
            <person name="Ng V."/>
            <person name="Cullen D."/>
            <person name="Martin F."/>
            <person name="Rosso M.-N."/>
            <person name="Henrissat B."/>
            <person name="Hibbett D."/>
            <person name="Martinez A.T."/>
            <person name="Grigoriev I.V."/>
        </authorList>
    </citation>
    <scope>NUCLEOTIDE SEQUENCE</scope>
    <source>
        <strain evidence="1">CIRM-BRFM 674</strain>
    </source>
</reference>
<evidence type="ECO:0000313" key="2">
    <source>
        <dbReference type="Proteomes" id="UP000807469"/>
    </source>
</evidence>